<dbReference type="EMBL" id="JAKCXM010001208">
    <property type="protein sequence ID" value="KAJ0391223.1"/>
    <property type="molecule type" value="Genomic_DNA"/>
</dbReference>
<dbReference type="Proteomes" id="UP001209570">
    <property type="component" value="Unassembled WGS sequence"/>
</dbReference>
<evidence type="ECO:0000313" key="2">
    <source>
        <dbReference type="EMBL" id="KAJ0391223.1"/>
    </source>
</evidence>
<feature type="compositionally biased region" description="Basic and acidic residues" evidence="1">
    <location>
        <begin position="131"/>
        <end position="152"/>
    </location>
</feature>
<gene>
    <name evidence="2" type="ORF">P43SY_012091</name>
</gene>
<evidence type="ECO:0000313" key="3">
    <source>
        <dbReference type="Proteomes" id="UP001209570"/>
    </source>
</evidence>
<dbReference type="AlphaFoldDB" id="A0AAD5Q366"/>
<keyword evidence="3" id="KW-1185">Reference proteome</keyword>
<feature type="region of interest" description="Disordered" evidence="1">
    <location>
        <begin position="131"/>
        <end position="153"/>
    </location>
</feature>
<proteinExistence type="predicted"/>
<evidence type="ECO:0000256" key="1">
    <source>
        <dbReference type="SAM" id="MobiDB-lite"/>
    </source>
</evidence>
<name>A0AAD5Q366_PYTIN</name>
<accession>A0AAD5Q366</accession>
<feature type="region of interest" description="Disordered" evidence="1">
    <location>
        <begin position="1"/>
        <end position="36"/>
    </location>
</feature>
<organism evidence="2 3">
    <name type="scientific">Pythium insidiosum</name>
    <name type="common">Pythiosis disease agent</name>
    <dbReference type="NCBI Taxonomy" id="114742"/>
    <lineage>
        <taxon>Eukaryota</taxon>
        <taxon>Sar</taxon>
        <taxon>Stramenopiles</taxon>
        <taxon>Oomycota</taxon>
        <taxon>Peronosporomycetes</taxon>
        <taxon>Pythiales</taxon>
        <taxon>Pythiaceae</taxon>
        <taxon>Pythium</taxon>
    </lineage>
</organism>
<reference evidence="2" key="1">
    <citation type="submission" date="2021-12" db="EMBL/GenBank/DDBJ databases">
        <title>Prjna785345.</title>
        <authorList>
            <person name="Rujirawat T."/>
            <person name="Krajaejun T."/>
        </authorList>
    </citation>
    <scope>NUCLEOTIDE SEQUENCE</scope>
    <source>
        <strain evidence="2">Pi057C3</strain>
    </source>
</reference>
<sequence>MRDSPDSPRTPQRQPQVEMRDASPRASSPGMEGPPQEVFSFNGRQMTILDALKPVVMTARQLRDFRKICSREGRILLCRALCHQRLRQRVDRMERELHQTQGYAVALQQRNPPVPLFGPTVAVDWSRGVHHSEDYPRSSRDSYARSRSDQHGRGSLALSLPLAFSDASSL</sequence>
<protein>
    <submittedName>
        <fullName evidence="2">Uncharacterized protein</fullName>
    </submittedName>
</protein>
<comment type="caution">
    <text evidence="2">The sequence shown here is derived from an EMBL/GenBank/DDBJ whole genome shotgun (WGS) entry which is preliminary data.</text>
</comment>